<gene>
    <name evidence="1" type="ORF">AVEN_238069_1</name>
</gene>
<accession>A0A4Y2HZW4</accession>
<protein>
    <submittedName>
        <fullName evidence="1">Uncharacterized protein</fullName>
    </submittedName>
</protein>
<evidence type="ECO:0000313" key="1">
    <source>
        <dbReference type="EMBL" id="GBM70910.1"/>
    </source>
</evidence>
<sequence>MNFDARWHVQLGWAFTEAPLQATSTARCQNRSSMGKTLRIGVVRSEVWIFNQAGYPFVSHSKQKALHTKETLTPRTSSPSPLFKTMQVVLTPFS</sequence>
<dbReference type="EMBL" id="BGPR01002282">
    <property type="protein sequence ID" value="GBM70910.1"/>
    <property type="molecule type" value="Genomic_DNA"/>
</dbReference>
<reference evidence="1 2" key="1">
    <citation type="journal article" date="2019" name="Sci. Rep.">
        <title>Orb-weaving spider Araneus ventricosus genome elucidates the spidroin gene catalogue.</title>
        <authorList>
            <person name="Kono N."/>
            <person name="Nakamura H."/>
            <person name="Ohtoshi R."/>
            <person name="Moran D.A.P."/>
            <person name="Shinohara A."/>
            <person name="Yoshida Y."/>
            <person name="Fujiwara M."/>
            <person name="Mori M."/>
            <person name="Tomita M."/>
            <person name="Arakawa K."/>
        </authorList>
    </citation>
    <scope>NUCLEOTIDE SEQUENCE [LARGE SCALE GENOMIC DNA]</scope>
</reference>
<proteinExistence type="predicted"/>
<dbReference type="AlphaFoldDB" id="A0A4Y2HZW4"/>
<dbReference type="Proteomes" id="UP000499080">
    <property type="component" value="Unassembled WGS sequence"/>
</dbReference>
<keyword evidence="2" id="KW-1185">Reference proteome</keyword>
<organism evidence="1 2">
    <name type="scientific">Araneus ventricosus</name>
    <name type="common">Orbweaver spider</name>
    <name type="synonym">Epeira ventricosa</name>
    <dbReference type="NCBI Taxonomy" id="182803"/>
    <lineage>
        <taxon>Eukaryota</taxon>
        <taxon>Metazoa</taxon>
        <taxon>Ecdysozoa</taxon>
        <taxon>Arthropoda</taxon>
        <taxon>Chelicerata</taxon>
        <taxon>Arachnida</taxon>
        <taxon>Araneae</taxon>
        <taxon>Araneomorphae</taxon>
        <taxon>Entelegynae</taxon>
        <taxon>Araneoidea</taxon>
        <taxon>Araneidae</taxon>
        <taxon>Araneus</taxon>
    </lineage>
</organism>
<evidence type="ECO:0000313" key="2">
    <source>
        <dbReference type="Proteomes" id="UP000499080"/>
    </source>
</evidence>
<name>A0A4Y2HZW4_ARAVE</name>
<comment type="caution">
    <text evidence="1">The sequence shown here is derived from an EMBL/GenBank/DDBJ whole genome shotgun (WGS) entry which is preliminary data.</text>
</comment>